<keyword evidence="3" id="KW-1185">Reference proteome</keyword>
<dbReference type="Proteomes" id="UP001235939">
    <property type="component" value="Chromosome X"/>
</dbReference>
<organism evidence="2 3">
    <name type="scientific">Cordylochernes scorpioides</name>
    <dbReference type="NCBI Taxonomy" id="51811"/>
    <lineage>
        <taxon>Eukaryota</taxon>
        <taxon>Metazoa</taxon>
        <taxon>Ecdysozoa</taxon>
        <taxon>Arthropoda</taxon>
        <taxon>Chelicerata</taxon>
        <taxon>Arachnida</taxon>
        <taxon>Pseudoscorpiones</taxon>
        <taxon>Cheliferoidea</taxon>
        <taxon>Chernetidae</taxon>
        <taxon>Cordylochernes</taxon>
    </lineage>
</organism>
<evidence type="ECO:0000313" key="3">
    <source>
        <dbReference type="Proteomes" id="UP001235939"/>
    </source>
</evidence>
<gene>
    <name evidence="2" type="ORF">LAZ67_X000043</name>
</gene>
<proteinExistence type="predicted"/>
<dbReference type="EMBL" id="CP092886">
    <property type="protein sequence ID" value="UYV83761.1"/>
    <property type="molecule type" value="Genomic_DNA"/>
</dbReference>
<dbReference type="InterPro" id="IPR036397">
    <property type="entry name" value="RNaseH_sf"/>
</dbReference>
<reference evidence="2 3" key="1">
    <citation type="submission" date="2022-03" db="EMBL/GenBank/DDBJ databases">
        <title>A chromosomal length assembly of Cordylochernes scorpioides.</title>
        <authorList>
            <person name="Zeh D."/>
            <person name="Zeh J."/>
        </authorList>
    </citation>
    <scope>NUCLEOTIDE SEQUENCE [LARGE SCALE GENOMIC DNA]</scope>
    <source>
        <strain evidence="2">IN4F17</strain>
        <tissue evidence="2">Whole Body</tissue>
    </source>
</reference>
<dbReference type="Gene3D" id="3.30.420.10">
    <property type="entry name" value="Ribonuclease H-like superfamily/Ribonuclease H"/>
    <property type="match status" value="1"/>
</dbReference>
<protein>
    <submittedName>
        <fullName evidence="2">Uncharacterized protein</fullName>
    </submittedName>
</protein>
<sequence>MNPSRHSGSIPRHQDQRRPANTPLEYAPQDQTITTENYIDVLRRLRDAKDRSCGQQSPPTRQCSSTFLVLDYYYFFFFAKNTLLWFHKTPYFPDMAPCNFWLYLKFKRSLKRKRFQTRESIMTATTAELNTIPKEAFSHCFQQWRWEKCVESQGDY</sequence>
<evidence type="ECO:0000313" key="2">
    <source>
        <dbReference type="EMBL" id="UYV83761.1"/>
    </source>
</evidence>
<name>A0ABY6LTW5_9ARAC</name>
<accession>A0ABY6LTW5</accession>
<evidence type="ECO:0000256" key="1">
    <source>
        <dbReference type="SAM" id="MobiDB-lite"/>
    </source>
</evidence>
<feature type="region of interest" description="Disordered" evidence="1">
    <location>
        <begin position="1"/>
        <end position="27"/>
    </location>
</feature>